<dbReference type="GO" id="GO:0090599">
    <property type="term" value="F:alpha-glucosidase activity"/>
    <property type="evidence" value="ECO:0007669"/>
    <property type="project" value="TreeGrafter"/>
</dbReference>
<evidence type="ECO:0000259" key="5">
    <source>
        <dbReference type="Pfam" id="PF21365"/>
    </source>
</evidence>
<dbReference type="SUPFAM" id="SSF51011">
    <property type="entry name" value="Glycosyl hydrolase domain"/>
    <property type="match status" value="1"/>
</dbReference>
<dbReference type="AlphaFoldDB" id="A0A6N2UJ44"/>
<dbReference type="GO" id="GO:0006491">
    <property type="term" value="P:N-glycan processing"/>
    <property type="evidence" value="ECO:0007669"/>
    <property type="project" value="TreeGrafter"/>
</dbReference>
<dbReference type="Pfam" id="PF17137">
    <property type="entry name" value="DUF5110"/>
    <property type="match status" value="1"/>
</dbReference>
<dbReference type="InterPro" id="IPR048395">
    <property type="entry name" value="Glyco_hydro_31_C"/>
</dbReference>
<dbReference type="EC" id="3.2.1.177" evidence="6"/>
<feature type="domain" description="Glycoside hydrolase family 31 TIM barrel" evidence="3">
    <location>
        <begin position="193"/>
        <end position="496"/>
    </location>
</feature>
<keyword evidence="2 6" id="KW-0326">Glycosidase</keyword>
<dbReference type="Gene3D" id="3.20.20.80">
    <property type="entry name" value="Glycosidases"/>
    <property type="match status" value="1"/>
</dbReference>
<proteinExistence type="inferred from homology"/>
<dbReference type="InterPro" id="IPR033403">
    <property type="entry name" value="DUF5110"/>
</dbReference>
<dbReference type="RefSeq" id="WP_156342479.1">
    <property type="nucleotide sequence ID" value="NZ_CACRSY010000014.1"/>
</dbReference>
<dbReference type="Gene3D" id="2.60.40.1180">
    <property type="entry name" value="Golgi alpha-mannosidase II"/>
    <property type="match status" value="2"/>
</dbReference>
<evidence type="ECO:0000313" key="6">
    <source>
        <dbReference type="EMBL" id="VYT17327.1"/>
    </source>
</evidence>
<evidence type="ECO:0000256" key="1">
    <source>
        <dbReference type="ARBA" id="ARBA00007806"/>
    </source>
</evidence>
<dbReference type="InterPro" id="IPR017853">
    <property type="entry name" value="GH"/>
</dbReference>
<dbReference type="Pfam" id="PF21365">
    <property type="entry name" value="Glyco_hydro_31_3rd"/>
    <property type="match status" value="1"/>
</dbReference>
<dbReference type="GO" id="GO:0061634">
    <property type="term" value="F:alpha-D-xyloside xylohydrolase"/>
    <property type="evidence" value="ECO:0007669"/>
    <property type="project" value="UniProtKB-EC"/>
</dbReference>
<dbReference type="InterPro" id="IPR000322">
    <property type="entry name" value="Glyco_hydro_31_TIM"/>
</dbReference>
<protein>
    <submittedName>
        <fullName evidence="6">Alpha-xylosidase</fullName>
        <ecNumber evidence="6">3.2.1.177</ecNumber>
    </submittedName>
</protein>
<organism evidence="6">
    <name type="scientific">Blautia hansenii</name>
    <name type="common">Ruminococcus hansenii</name>
    <dbReference type="NCBI Taxonomy" id="1322"/>
    <lineage>
        <taxon>Bacteria</taxon>
        <taxon>Bacillati</taxon>
        <taxon>Bacillota</taxon>
        <taxon>Clostridia</taxon>
        <taxon>Lachnospirales</taxon>
        <taxon>Lachnospiraceae</taxon>
        <taxon>Blautia</taxon>
    </lineage>
</organism>
<dbReference type="CDD" id="cd06595">
    <property type="entry name" value="GH31_u1"/>
    <property type="match status" value="1"/>
</dbReference>
<evidence type="ECO:0000259" key="3">
    <source>
        <dbReference type="Pfam" id="PF01055"/>
    </source>
</evidence>
<dbReference type="PANTHER" id="PTHR22762:SF89">
    <property type="entry name" value="ALPHA-XYLOSIDASE"/>
    <property type="match status" value="1"/>
</dbReference>
<dbReference type="Pfam" id="PF01055">
    <property type="entry name" value="Glyco_hydro_31_2nd"/>
    <property type="match status" value="1"/>
</dbReference>
<reference evidence="6" key="1">
    <citation type="submission" date="2019-11" db="EMBL/GenBank/DDBJ databases">
        <authorList>
            <person name="Feng L."/>
        </authorList>
    </citation>
    <scope>NUCLEOTIDE SEQUENCE</scope>
    <source>
        <strain evidence="6">BhanseniiLFYP23</strain>
    </source>
</reference>
<evidence type="ECO:0000259" key="4">
    <source>
        <dbReference type="Pfam" id="PF17137"/>
    </source>
</evidence>
<keyword evidence="2 6" id="KW-0378">Hydrolase</keyword>
<accession>A0A6N2UJ44</accession>
<dbReference type="InterPro" id="IPR013780">
    <property type="entry name" value="Glyco_hydro_b"/>
</dbReference>
<feature type="domain" description="DUF5110" evidence="4">
    <location>
        <begin position="613"/>
        <end position="681"/>
    </location>
</feature>
<feature type="domain" description="Glycosyl hydrolase family 31 C-terminal" evidence="5">
    <location>
        <begin position="505"/>
        <end position="595"/>
    </location>
</feature>
<dbReference type="SUPFAM" id="SSF51445">
    <property type="entry name" value="(Trans)glycosidases"/>
    <property type="match status" value="1"/>
</dbReference>
<sequence>MKDVYKVQTRPVALEANMVIGEKYRITMLTEGLIRLEYSEDGIFEDRATQMAFFRDFPETNYRLLHMEDRIEIHTSRIHLIYNEKEFSSHGLSIQVKGNLSAYHSIWHYGEEIHDLKGTARTLDMVDGETELEHGVVSEFGYSLLDDSKSQILLEDGWIEPRKKGIQDLYFWGYGHDYKEALHDFYYLCGKSPMLPRYALGNWWSRYYKYTEDSYLELMKKFEEKNLPFTVAVIDMDWHMVDIDPKYGSGWTGYTWNKELFPDPARFLKKLHDRGMKVTLNVHPADGVRAHEEMYRQMAETMGVDYEQEDPVSCDPADPKFLEAYFEYLHHPREKEGVDFWWIDWQQGNNTKIEGLDPLWIFNHFHFLDSKREGKRPLTFSRYAGPGSHRYPIGFSGDTHTTWDSLNFQPYFTATASNIGYGWWSHDIGGHMLGYKNDEMTARWTQYGIYSPIMRLHSSCSEFNGKEPWRFKKETDDAMSEALRERHRMMPYLYTMNYKSYMEDRPLVVPMYYEYPEERRAYEVKNQYFFGENMVVAPITSPRIKGLNVAKVKTWIPEGNWYDLHTGLKYSGGRMMDLYRTLDSIPVLVKEGSILPFTDEISGVQTVKNPNSLRIKVFAGKEGNFSLYEDDNETCRYQEGICAVTEINYTEGEQSVLTIAPATGETSVLPEKRAYTIEMTGYAKEACQQAQALVNGKEINAEFTYAEEKQAVVISLPQVAVLDEVQIVLSGHLISGEKQVARRCFEFLNQAEIGFVLKDEIYQILMSGKNLAVISTELSSMNLDHDLYGALMEILTA</sequence>
<gene>
    <name evidence="6" type="primary">yicI</name>
    <name evidence="6" type="ORF">BHLFYP23_00452</name>
</gene>
<dbReference type="EMBL" id="CACRSY010000014">
    <property type="protein sequence ID" value="VYT17327.1"/>
    <property type="molecule type" value="Genomic_DNA"/>
</dbReference>
<dbReference type="PANTHER" id="PTHR22762">
    <property type="entry name" value="ALPHA-GLUCOSIDASE"/>
    <property type="match status" value="1"/>
</dbReference>
<comment type="similarity">
    <text evidence="1 2">Belongs to the glycosyl hydrolase 31 family.</text>
</comment>
<name>A0A6N2UJ44_BLAHA</name>
<evidence type="ECO:0000256" key="2">
    <source>
        <dbReference type="RuleBase" id="RU361185"/>
    </source>
</evidence>
<dbReference type="GO" id="GO:0005975">
    <property type="term" value="P:carbohydrate metabolic process"/>
    <property type="evidence" value="ECO:0007669"/>
    <property type="project" value="InterPro"/>
</dbReference>